<evidence type="ECO:0000313" key="3">
    <source>
        <dbReference type="Proteomes" id="UP000254937"/>
    </source>
</evidence>
<accession>A0A370Q122</accession>
<gene>
    <name evidence="2" type="ORF">M752DRAFT_261443</name>
</gene>
<keyword evidence="1" id="KW-0732">Signal</keyword>
<dbReference type="Proteomes" id="UP000254937">
    <property type="component" value="Unassembled WGS sequence"/>
</dbReference>
<evidence type="ECO:0000256" key="1">
    <source>
        <dbReference type="SAM" id="SignalP"/>
    </source>
</evidence>
<organism evidence="2 3">
    <name type="scientific">Aspergillus phoenicis ATCC 13157</name>
    <dbReference type="NCBI Taxonomy" id="1353007"/>
    <lineage>
        <taxon>Eukaryota</taxon>
        <taxon>Fungi</taxon>
        <taxon>Dikarya</taxon>
        <taxon>Ascomycota</taxon>
        <taxon>Pezizomycotina</taxon>
        <taxon>Eurotiomycetes</taxon>
        <taxon>Eurotiomycetidae</taxon>
        <taxon>Eurotiales</taxon>
        <taxon>Aspergillaceae</taxon>
        <taxon>Aspergillus</taxon>
    </lineage>
</organism>
<dbReference type="EMBL" id="KZ851844">
    <property type="protein sequence ID" value="RDK48147.1"/>
    <property type="molecule type" value="Genomic_DNA"/>
</dbReference>
<proteinExistence type="predicted"/>
<feature type="chain" id="PRO_5016695204" evidence="1">
    <location>
        <begin position="24"/>
        <end position="182"/>
    </location>
</feature>
<evidence type="ECO:0000313" key="2">
    <source>
        <dbReference type="EMBL" id="RDK48147.1"/>
    </source>
</evidence>
<sequence>MPKLSALIVSVLSIFVLVGLVSATVLPRNIRCEITAPYCEDKTGHLITTLPRDVHGDYDADVEDLSDSAQDELAAPLCNDNSQCNLGQICNQGFCVAGSVVADAPQTGADVLSAPNAAPDDASAGVVSWEEEGAGALEMSLCGRTGGLRETKYCLPVVALNELPLLGTKATTIASPIAWIMY</sequence>
<feature type="signal peptide" evidence="1">
    <location>
        <begin position="1"/>
        <end position="23"/>
    </location>
</feature>
<dbReference type="AlphaFoldDB" id="A0A370Q122"/>
<keyword evidence="3" id="KW-1185">Reference proteome</keyword>
<protein>
    <submittedName>
        <fullName evidence="2">Uncharacterized protein</fullName>
    </submittedName>
</protein>
<name>A0A370Q122_ASPPH</name>
<reference evidence="2 3" key="1">
    <citation type="submission" date="2018-07" db="EMBL/GenBank/DDBJ databases">
        <title>Section-level genome sequencing of Aspergillus section Nigri to investigate inter- and intra-species variation.</title>
        <authorList>
            <consortium name="DOE Joint Genome Institute"/>
            <person name="Vesth T.C."/>
            <person name="Nybo J.L."/>
            <person name="Theobald S."/>
            <person name="Frisvad J.C."/>
            <person name="Larsen T.O."/>
            <person name="Nielsen K.F."/>
            <person name="Hoof J.B."/>
            <person name="Brandl J."/>
            <person name="Salamov A."/>
            <person name="Riley R."/>
            <person name="Gladden J.M."/>
            <person name="Phatale P."/>
            <person name="Nielsen M.T."/>
            <person name="Lyhne E.K."/>
            <person name="Kogle M.E."/>
            <person name="Strasser K."/>
            <person name="McDonnell E."/>
            <person name="Barry K."/>
            <person name="Clum A."/>
            <person name="Chen C."/>
            <person name="Nolan M."/>
            <person name="Sandor L."/>
            <person name="Kuo A."/>
            <person name="Lipzen A."/>
            <person name="Hainaut M."/>
            <person name="Drula E."/>
            <person name="Tsang A."/>
            <person name="Magnuson J.K."/>
            <person name="Henrissat B."/>
            <person name="Wiebenga A."/>
            <person name="Simmons B.A."/>
            <person name="Makela M.R."/>
            <person name="De vries R.P."/>
            <person name="Grigoriev I.V."/>
            <person name="Mortensen U.H."/>
            <person name="Baker S.E."/>
            <person name="Andersen M.R."/>
        </authorList>
    </citation>
    <scope>NUCLEOTIDE SEQUENCE [LARGE SCALE GENOMIC DNA]</scope>
    <source>
        <strain evidence="2 3">ATCC 13157</strain>
    </source>
</reference>